<dbReference type="Proteomes" id="UP001219525">
    <property type="component" value="Unassembled WGS sequence"/>
</dbReference>
<protein>
    <recommendedName>
        <fullName evidence="3">F-box domain-containing protein</fullName>
    </recommendedName>
</protein>
<evidence type="ECO:0000313" key="2">
    <source>
        <dbReference type="Proteomes" id="UP001219525"/>
    </source>
</evidence>
<keyword evidence="2" id="KW-1185">Reference proteome</keyword>
<dbReference type="EMBL" id="JARJCW010000086">
    <property type="protein sequence ID" value="KAJ7196135.1"/>
    <property type="molecule type" value="Genomic_DNA"/>
</dbReference>
<evidence type="ECO:0008006" key="3">
    <source>
        <dbReference type="Google" id="ProtNLM"/>
    </source>
</evidence>
<sequence>MPPNSGQITLPESKKSLESRLSYLSLWFDWRISTTRSLKCRRRWTNLREKRDRLADYVAAHRALLSPIRRMPLDIIREIFLTCLPTDRNCVMSASEAPILLGRVCSLWRAISHSTPSLWARLHVALPRVQVPFTSVTPPVLQKKLVQRIETTRTWLGRTGQCPLSISVDCGCISPPIPHPLLQALLPFASQWCDIRLAISRSAFETLRHLTAADVPLLKTLKIKLSSNALRRLDWKQFGILDAPRISNFDIWGPGPEFNAQELPLRWSQLTALCLAQLSLDSPMTADAILQLISQCPGLRELKLCVPLDAVSEMHGRMIKCAFLQLLHLHCWNTGSHFVLLEHLLLPDLRTLILTGELQENVDAVSTAYFFADSPRLENVHIDRITFSKPALLDILRVLPPTTQSLEVLSPEYQSSWDDSTESHFDDEVLAALTPSLGNPAPCCPALRALAIERCNRVSDEAVLRFVAARAAAGPGPYSTLKRVQMRFRRQMQVEDMRADLRPYVEAGLDITITHLPRSFSPWQGLAALA</sequence>
<organism evidence="1 2">
    <name type="scientific">Mycena pura</name>
    <dbReference type="NCBI Taxonomy" id="153505"/>
    <lineage>
        <taxon>Eukaryota</taxon>
        <taxon>Fungi</taxon>
        <taxon>Dikarya</taxon>
        <taxon>Basidiomycota</taxon>
        <taxon>Agaricomycotina</taxon>
        <taxon>Agaricomycetes</taxon>
        <taxon>Agaricomycetidae</taxon>
        <taxon>Agaricales</taxon>
        <taxon>Marasmiineae</taxon>
        <taxon>Mycenaceae</taxon>
        <taxon>Mycena</taxon>
    </lineage>
</organism>
<accession>A0AAD6UZQ7</accession>
<dbReference type="InterPro" id="IPR032675">
    <property type="entry name" value="LRR_dom_sf"/>
</dbReference>
<proteinExistence type="predicted"/>
<reference evidence="1" key="1">
    <citation type="submission" date="2023-03" db="EMBL/GenBank/DDBJ databases">
        <title>Massive genome expansion in bonnet fungi (Mycena s.s.) driven by repeated elements and novel gene families across ecological guilds.</title>
        <authorList>
            <consortium name="Lawrence Berkeley National Laboratory"/>
            <person name="Harder C.B."/>
            <person name="Miyauchi S."/>
            <person name="Viragh M."/>
            <person name="Kuo A."/>
            <person name="Thoen E."/>
            <person name="Andreopoulos B."/>
            <person name="Lu D."/>
            <person name="Skrede I."/>
            <person name="Drula E."/>
            <person name="Henrissat B."/>
            <person name="Morin E."/>
            <person name="Kohler A."/>
            <person name="Barry K."/>
            <person name="LaButti K."/>
            <person name="Morin E."/>
            <person name="Salamov A."/>
            <person name="Lipzen A."/>
            <person name="Mereny Z."/>
            <person name="Hegedus B."/>
            <person name="Baldrian P."/>
            <person name="Stursova M."/>
            <person name="Weitz H."/>
            <person name="Taylor A."/>
            <person name="Grigoriev I.V."/>
            <person name="Nagy L.G."/>
            <person name="Martin F."/>
            <person name="Kauserud H."/>
        </authorList>
    </citation>
    <scope>NUCLEOTIDE SEQUENCE</scope>
    <source>
        <strain evidence="1">9144</strain>
    </source>
</reference>
<dbReference type="AlphaFoldDB" id="A0AAD6UZQ7"/>
<dbReference type="Gene3D" id="3.80.10.10">
    <property type="entry name" value="Ribonuclease Inhibitor"/>
    <property type="match status" value="1"/>
</dbReference>
<evidence type="ECO:0000313" key="1">
    <source>
        <dbReference type="EMBL" id="KAJ7196135.1"/>
    </source>
</evidence>
<gene>
    <name evidence="1" type="ORF">GGX14DRAFT_575213</name>
</gene>
<dbReference type="SUPFAM" id="SSF52047">
    <property type="entry name" value="RNI-like"/>
    <property type="match status" value="1"/>
</dbReference>
<comment type="caution">
    <text evidence="1">The sequence shown here is derived from an EMBL/GenBank/DDBJ whole genome shotgun (WGS) entry which is preliminary data.</text>
</comment>
<name>A0AAD6UZQ7_9AGAR</name>